<evidence type="ECO:0000313" key="1">
    <source>
        <dbReference type="EMBL" id="NME52241.1"/>
    </source>
</evidence>
<comment type="caution">
    <text evidence="1">The sequence shown here is derived from an EMBL/GenBank/DDBJ whole genome shotgun (WGS) entry which is preliminary data.</text>
</comment>
<proteinExistence type="predicted"/>
<name>A0A848C7I5_9BACT</name>
<sequence>MEKSDCIICVAAFFVHFALIKEEKEFMAVFYKIFLKIQEKEDPLFSLQQQVGEQFYLFKKRNSC</sequence>
<organism evidence="1 2">
    <name type="scientific">Desulfovibrio piger</name>
    <dbReference type="NCBI Taxonomy" id="901"/>
    <lineage>
        <taxon>Bacteria</taxon>
        <taxon>Pseudomonadati</taxon>
        <taxon>Thermodesulfobacteriota</taxon>
        <taxon>Desulfovibrionia</taxon>
        <taxon>Desulfovibrionales</taxon>
        <taxon>Desulfovibrionaceae</taxon>
        <taxon>Desulfovibrio</taxon>
    </lineage>
</organism>
<dbReference type="RefSeq" id="WP_168935622.1">
    <property type="nucleotide sequence ID" value="NZ_CAMDEI010000076.1"/>
</dbReference>
<evidence type="ECO:0000313" key="2">
    <source>
        <dbReference type="Proteomes" id="UP000522333"/>
    </source>
</evidence>
<dbReference type="AlphaFoldDB" id="A0A848C7I5"/>
<dbReference type="EMBL" id="JABAFY010000021">
    <property type="protein sequence ID" value="NME52241.1"/>
    <property type="molecule type" value="Genomic_DNA"/>
</dbReference>
<protein>
    <submittedName>
        <fullName evidence="1">Uncharacterized protein</fullName>
    </submittedName>
</protein>
<dbReference type="Proteomes" id="UP000522333">
    <property type="component" value="Unassembled WGS sequence"/>
</dbReference>
<gene>
    <name evidence="1" type="ORF">HF854_06805</name>
</gene>
<accession>A0A848C7I5</accession>
<reference evidence="1 2" key="1">
    <citation type="submission" date="2020-04" db="EMBL/GenBank/DDBJ databases">
        <authorList>
            <person name="Hitch T.C.A."/>
            <person name="Wylensek D."/>
            <person name="Clavel T."/>
        </authorList>
    </citation>
    <scope>NUCLEOTIDE SEQUENCE [LARGE SCALE GENOMIC DNA]</scope>
    <source>
        <strain evidence="1 2">PG-251-APC-1</strain>
    </source>
</reference>